<dbReference type="Gene3D" id="3.40.50.10330">
    <property type="entry name" value="Probable inorganic polyphosphate/atp-NAD kinase, domain 1"/>
    <property type="match status" value="1"/>
</dbReference>
<dbReference type="SMART" id="SM00046">
    <property type="entry name" value="DAGKc"/>
    <property type="match status" value="1"/>
</dbReference>
<keyword evidence="3" id="KW-0547">Nucleotide-binding</keyword>
<dbReference type="InterPro" id="IPR001206">
    <property type="entry name" value="Diacylglycerol_kinase_cat_dom"/>
</dbReference>
<evidence type="ECO:0000256" key="2">
    <source>
        <dbReference type="ARBA" id="ARBA00022679"/>
    </source>
</evidence>
<organism evidence="10">
    <name type="scientific">Clastoptera arizonana</name>
    <name type="common">Arizona spittle bug</name>
    <dbReference type="NCBI Taxonomy" id="38151"/>
    <lineage>
        <taxon>Eukaryota</taxon>
        <taxon>Metazoa</taxon>
        <taxon>Ecdysozoa</taxon>
        <taxon>Arthropoda</taxon>
        <taxon>Hexapoda</taxon>
        <taxon>Insecta</taxon>
        <taxon>Pterygota</taxon>
        <taxon>Neoptera</taxon>
        <taxon>Paraneoptera</taxon>
        <taxon>Hemiptera</taxon>
        <taxon>Auchenorrhyncha</taxon>
        <taxon>Cercopoidea</taxon>
        <taxon>Clastopteridae</taxon>
        <taxon>Clastoptera</taxon>
    </lineage>
</organism>
<comment type="subcellular location">
    <subcellularLocation>
        <location evidence="1">Endomembrane system</location>
    </subcellularLocation>
</comment>
<gene>
    <name evidence="10" type="ORF">g.20176</name>
</gene>
<dbReference type="FunFam" id="3.40.50.10330:FF:000005">
    <property type="entry name" value="Sphingosine kinase 2"/>
    <property type="match status" value="1"/>
</dbReference>
<dbReference type="EC" id="2.7.1.91" evidence="7"/>
<protein>
    <recommendedName>
        <fullName evidence="7">sphingosine kinase</fullName>
        <ecNumber evidence="7">2.7.1.91</ecNumber>
    </recommendedName>
</protein>
<dbReference type="GO" id="GO:0008481">
    <property type="term" value="F:sphingosine kinase activity"/>
    <property type="evidence" value="ECO:0007669"/>
    <property type="project" value="UniProtKB-EC"/>
</dbReference>
<evidence type="ECO:0000259" key="9">
    <source>
        <dbReference type="PROSITE" id="PS50146"/>
    </source>
</evidence>
<feature type="domain" description="DAGKc" evidence="9">
    <location>
        <begin position="176"/>
        <end position="323"/>
    </location>
</feature>
<evidence type="ECO:0000313" key="10">
    <source>
        <dbReference type="EMBL" id="JAS26000.1"/>
    </source>
</evidence>
<evidence type="ECO:0000256" key="4">
    <source>
        <dbReference type="ARBA" id="ARBA00022777"/>
    </source>
</evidence>
<dbReference type="Gene3D" id="2.60.200.40">
    <property type="match status" value="1"/>
</dbReference>
<evidence type="ECO:0000256" key="8">
    <source>
        <dbReference type="SAM" id="MobiDB-lite"/>
    </source>
</evidence>
<dbReference type="Pfam" id="PF19279">
    <property type="entry name" value="YegS_C"/>
    <property type="match status" value="1"/>
</dbReference>
<dbReference type="Pfam" id="PF00781">
    <property type="entry name" value="DAGK_cat"/>
    <property type="match status" value="1"/>
</dbReference>
<dbReference type="GO" id="GO:0042981">
    <property type="term" value="P:regulation of apoptotic process"/>
    <property type="evidence" value="ECO:0007669"/>
    <property type="project" value="UniProtKB-ARBA"/>
</dbReference>
<evidence type="ECO:0000256" key="5">
    <source>
        <dbReference type="ARBA" id="ARBA00022840"/>
    </source>
</evidence>
<dbReference type="PROSITE" id="PS50146">
    <property type="entry name" value="DAGK"/>
    <property type="match status" value="1"/>
</dbReference>
<keyword evidence="5" id="KW-0067">ATP-binding</keyword>
<dbReference type="InterPro" id="IPR016064">
    <property type="entry name" value="NAD/diacylglycerol_kinase_sf"/>
</dbReference>
<feature type="compositionally biased region" description="Basic and acidic residues" evidence="8">
    <location>
        <begin position="85"/>
        <end position="94"/>
    </location>
</feature>
<feature type="compositionally biased region" description="Basic and acidic residues" evidence="8">
    <location>
        <begin position="386"/>
        <end position="399"/>
    </location>
</feature>
<name>A0A1B6DK62_9HEMI</name>
<feature type="compositionally biased region" description="Polar residues" evidence="8">
    <location>
        <begin position="400"/>
        <end position="412"/>
    </location>
</feature>
<feature type="region of interest" description="Disordered" evidence="8">
    <location>
        <begin position="73"/>
        <end position="94"/>
    </location>
</feature>
<reference evidence="10" key="1">
    <citation type="submission" date="2015-12" db="EMBL/GenBank/DDBJ databases">
        <title>De novo transcriptome assembly of four potential Pierce s Disease insect vectors from Arizona vineyards.</title>
        <authorList>
            <person name="Tassone E.E."/>
        </authorList>
    </citation>
    <scope>NUCLEOTIDE SEQUENCE</scope>
</reference>
<dbReference type="InterPro" id="IPR050187">
    <property type="entry name" value="Lipid_Phosphate_FormReg"/>
</dbReference>
<keyword evidence="4" id="KW-0418">Kinase</keyword>
<dbReference type="PANTHER" id="PTHR12358:SF112">
    <property type="entry name" value="LD11247P-RELATED"/>
    <property type="match status" value="1"/>
</dbReference>
<evidence type="ECO:0000256" key="7">
    <source>
        <dbReference type="ARBA" id="ARBA00044037"/>
    </source>
</evidence>
<keyword evidence="6" id="KW-0472">Membrane</keyword>
<dbReference type="SUPFAM" id="SSF111331">
    <property type="entry name" value="NAD kinase/diacylglycerol kinase-like"/>
    <property type="match status" value="1"/>
</dbReference>
<dbReference type="InterPro" id="IPR045540">
    <property type="entry name" value="YegS/DAGK_C"/>
</dbReference>
<dbReference type="EMBL" id="GEDC01011298">
    <property type="protein sequence ID" value="JAS26000.1"/>
    <property type="molecule type" value="Transcribed_RNA"/>
</dbReference>
<dbReference type="GO" id="GO:0005524">
    <property type="term" value="F:ATP binding"/>
    <property type="evidence" value="ECO:0007669"/>
    <property type="project" value="UniProtKB-KW"/>
</dbReference>
<keyword evidence="2" id="KW-0808">Transferase</keyword>
<evidence type="ECO:0000256" key="6">
    <source>
        <dbReference type="ARBA" id="ARBA00023136"/>
    </source>
</evidence>
<evidence type="ECO:0000256" key="3">
    <source>
        <dbReference type="ARBA" id="ARBA00022741"/>
    </source>
</evidence>
<sequence length="593" mass="66743">MMNPIEEVNISIKPMLEETFYILSKKNTVYRVKLTEKGITLQKESNGNIKTETISLNDIIGCRCMRSKRRSEQSCACHPSSSRNNDPRVVDENSLDKDESDISAYLYIYAYVLKNYKVKSGRKRERMTITLRFRSYDRYEDNMKEAQKWKSSINHLIKSQYITNLSPAHAVGSDIVNDNKILVILNPKSGVGKARDVFQSKVVPILTEADVEYDLHVTKHAQDAREQVRIQNIYKYGGGIVVLGGDGILYEVINGLMERPDWEKALEKMKLGIIPCGSGNGLAKAINFAYNEPHDQNPVLISTLNVAKGFSTPMDLVRIQSNSQVVYSFLSVGWGFLSDVDIESERLRALGSPRFTLWSMARLIGLRTYQGRLSFIRIPEEKEAKAKENNDNVIEKSFRDSNTTLQHSSSCGDSLDLETDDSESLRRDSFYSITSRKSTYHSTTGSSYQSLVDDKKPEIKMYGPPSTLPELSQPVPQTWQVYQGDFIMVHASYQSHIAIDCMIAPYSKLADGIIWLSVIRKGISRTHLLQYLLSLSSGSHILVPNTEHIPVSAFRLEPQCTGSVITVDGEVIEHGPFQAEVMPGLINVMSHSS</sequence>
<dbReference type="GO" id="GO:0005737">
    <property type="term" value="C:cytoplasm"/>
    <property type="evidence" value="ECO:0007669"/>
    <property type="project" value="TreeGrafter"/>
</dbReference>
<feature type="region of interest" description="Disordered" evidence="8">
    <location>
        <begin position="386"/>
        <end position="420"/>
    </location>
</feature>
<dbReference type="PANTHER" id="PTHR12358">
    <property type="entry name" value="SPHINGOSINE KINASE"/>
    <property type="match status" value="1"/>
</dbReference>
<accession>A0A1B6DK62</accession>
<dbReference type="AlphaFoldDB" id="A0A1B6DK62"/>
<dbReference type="InterPro" id="IPR017438">
    <property type="entry name" value="ATP-NAD_kinase_N"/>
</dbReference>
<dbReference type="GO" id="GO:0012505">
    <property type="term" value="C:endomembrane system"/>
    <property type="evidence" value="ECO:0007669"/>
    <property type="project" value="UniProtKB-SubCell"/>
</dbReference>
<proteinExistence type="predicted"/>
<evidence type="ECO:0000256" key="1">
    <source>
        <dbReference type="ARBA" id="ARBA00004308"/>
    </source>
</evidence>
<dbReference type="GO" id="GO:0046512">
    <property type="term" value="P:sphingosine biosynthetic process"/>
    <property type="evidence" value="ECO:0007669"/>
    <property type="project" value="TreeGrafter"/>
</dbReference>
<dbReference type="GO" id="GO:0016020">
    <property type="term" value="C:membrane"/>
    <property type="evidence" value="ECO:0007669"/>
    <property type="project" value="TreeGrafter"/>
</dbReference>